<feature type="transmembrane region" description="Helical" evidence="1">
    <location>
        <begin position="17"/>
        <end position="36"/>
    </location>
</feature>
<keyword evidence="3" id="KW-1185">Reference proteome</keyword>
<evidence type="ECO:0000313" key="2">
    <source>
        <dbReference type="EMBL" id="GLQ72495.1"/>
    </source>
</evidence>
<name>A0AAV5NPC5_9VIBR</name>
<keyword evidence="1" id="KW-0812">Transmembrane</keyword>
<organism evidence="2 3">
    <name type="scientific">Vibrio penaeicida</name>
    <dbReference type="NCBI Taxonomy" id="104609"/>
    <lineage>
        <taxon>Bacteria</taxon>
        <taxon>Pseudomonadati</taxon>
        <taxon>Pseudomonadota</taxon>
        <taxon>Gammaproteobacteria</taxon>
        <taxon>Vibrionales</taxon>
        <taxon>Vibrionaceae</taxon>
        <taxon>Vibrio</taxon>
    </lineage>
</organism>
<reference evidence="3" key="1">
    <citation type="journal article" date="2019" name="Int. J. Syst. Evol. Microbiol.">
        <title>The Global Catalogue of Microorganisms (GCM) 10K type strain sequencing project: providing services to taxonomists for standard genome sequencing and annotation.</title>
        <authorList>
            <consortium name="The Broad Institute Genomics Platform"/>
            <consortium name="The Broad Institute Genome Sequencing Center for Infectious Disease"/>
            <person name="Wu L."/>
            <person name="Ma J."/>
        </authorList>
    </citation>
    <scope>NUCLEOTIDE SEQUENCE [LARGE SCALE GENOMIC DNA]</scope>
    <source>
        <strain evidence="3">NBRC 15640</strain>
    </source>
</reference>
<evidence type="ECO:0000256" key="1">
    <source>
        <dbReference type="SAM" id="Phobius"/>
    </source>
</evidence>
<keyword evidence="1" id="KW-0472">Membrane</keyword>
<keyword evidence="1" id="KW-1133">Transmembrane helix</keyword>
<feature type="transmembrane region" description="Helical" evidence="1">
    <location>
        <begin position="97"/>
        <end position="119"/>
    </location>
</feature>
<comment type="caution">
    <text evidence="2">The sequence shown here is derived from an EMBL/GenBank/DDBJ whole genome shotgun (WGS) entry which is preliminary data.</text>
</comment>
<dbReference type="Proteomes" id="UP001156690">
    <property type="component" value="Unassembled WGS sequence"/>
</dbReference>
<dbReference type="EMBL" id="BSNX01000016">
    <property type="protein sequence ID" value="GLQ72495.1"/>
    <property type="molecule type" value="Genomic_DNA"/>
</dbReference>
<accession>A0AAV5NPC5</accession>
<feature type="transmembrane region" description="Helical" evidence="1">
    <location>
        <begin position="72"/>
        <end position="91"/>
    </location>
</feature>
<sequence>MVSLHVPVALLESFPQFSLMASALQIGLIMLVFSFLRFPLPMLLAEATYDHLKALNRQFPDEYLRMWQKISAMWITSFAAKAALFYFTLSAPAEQVHWMGILLGWPLYCMLILVSIIFVNAKVLSFYRESLTAEGNRTHINGHFF</sequence>
<protein>
    <submittedName>
        <fullName evidence="2">Uncharacterized protein</fullName>
    </submittedName>
</protein>
<gene>
    <name evidence="2" type="ORF">GCM10007932_18550</name>
</gene>
<dbReference type="AlphaFoldDB" id="A0AAV5NPC5"/>
<proteinExistence type="predicted"/>
<evidence type="ECO:0000313" key="3">
    <source>
        <dbReference type="Proteomes" id="UP001156690"/>
    </source>
</evidence>